<dbReference type="AlphaFoldDB" id="A0A1H1MYK6"/>
<feature type="transmembrane region" description="Helical" evidence="1">
    <location>
        <begin position="6"/>
        <end position="27"/>
    </location>
</feature>
<evidence type="ECO:0000256" key="1">
    <source>
        <dbReference type="SAM" id="Phobius"/>
    </source>
</evidence>
<dbReference type="STRING" id="630515.SAMN04489812_0311"/>
<keyword evidence="1" id="KW-1133">Transmembrane helix</keyword>
<dbReference type="EMBL" id="LT629772">
    <property type="protein sequence ID" value="SDR91923.1"/>
    <property type="molecule type" value="Genomic_DNA"/>
</dbReference>
<organism evidence="2 3">
    <name type="scientific">Microlunatus soli</name>
    <dbReference type="NCBI Taxonomy" id="630515"/>
    <lineage>
        <taxon>Bacteria</taxon>
        <taxon>Bacillati</taxon>
        <taxon>Actinomycetota</taxon>
        <taxon>Actinomycetes</taxon>
        <taxon>Propionibacteriales</taxon>
        <taxon>Propionibacteriaceae</taxon>
        <taxon>Microlunatus</taxon>
    </lineage>
</organism>
<evidence type="ECO:0000313" key="3">
    <source>
        <dbReference type="Proteomes" id="UP000199103"/>
    </source>
</evidence>
<accession>A0A1H1MYK6</accession>
<name>A0A1H1MYK6_9ACTN</name>
<evidence type="ECO:0000313" key="2">
    <source>
        <dbReference type="EMBL" id="SDR91923.1"/>
    </source>
</evidence>
<keyword evidence="3" id="KW-1185">Reference proteome</keyword>
<gene>
    <name evidence="2" type="ORF">SAMN04489812_0311</name>
</gene>
<proteinExistence type="predicted"/>
<keyword evidence="1" id="KW-0472">Membrane</keyword>
<keyword evidence="1" id="KW-0812">Transmembrane</keyword>
<sequence length="53" mass="5392">MPTWGAVVLAVATPILAAIGALVGHLLTRRSALELGCVSLFVRAARHAVGTSP</sequence>
<protein>
    <submittedName>
        <fullName evidence="2">Uncharacterized protein</fullName>
    </submittedName>
</protein>
<dbReference type="Proteomes" id="UP000199103">
    <property type="component" value="Chromosome I"/>
</dbReference>
<reference evidence="2 3" key="1">
    <citation type="submission" date="2016-10" db="EMBL/GenBank/DDBJ databases">
        <authorList>
            <person name="de Groot N.N."/>
        </authorList>
    </citation>
    <scope>NUCLEOTIDE SEQUENCE [LARGE SCALE GENOMIC DNA]</scope>
    <source>
        <strain evidence="2 3">DSM 21800</strain>
    </source>
</reference>